<proteinExistence type="inferred from homology"/>
<feature type="domain" description="AMP-binding enzyme C-terminal" evidence="5">
    <location>
        <begin position="454"/>
        <end position="531"/>
    </location>
</feature>
<dbReference type="SUPFAM" id="SSF56801">
    <property type="entry name" value="Acetyl-CoA synthetase-like"/>
    <property type="match status" value="1"/>
</dbReference>
<dbReference type="Pfam" id="PF00501">
    <property type="entry name" value="AMP-binding"/>
    <property type="match status" value="1"/>
</dbReference>
<dbReference type="EMBL" id="JAQHRD010000004">
    <property type="protein sequence ID" value="KAJ6441446.1"/>
    <property type="molecule type" value="Genomic_DNA"/>
</dbReference>
<dbReference type="InterPro" id="IPR042099">
    <property type="entry name" value="ANL_N_sf"/>
</dbReference>
<dbReference type="PROSITE" id="PS00455">
    <property type="entry name" value="AMP_BINDING"/>
    <property type="match status" value="1"/>
</dbReference>
<keyword evidence="2 6" id="KW-0436">Ligase</keyword>
<evidence type="ECO:0000256" key="1">
    <source>
        <dbReference type="ARBA" id="ARBA00006432"/>
    </source>
</evidence>
<dbReference type="InterPro" id="IPR036866">
    <property type="entry name" value="RibonucZ/Hydroxyglut_hydro"/>
</dbReference>
<dbReference type="InterPro" id="IPR020845">
    <property type="entry name" value="AMP-binding_CS"/>
</dbReference>
<comment type="caution">
    <text evidence="6">The sequence shown here is derived from an EMBL/GenBank/DDBJ whole genome shotgun (WGS) entry which is preliminary data.</text>
</comment>
<evidence type="ECO:0000259" key="3">
    <source>
        <dbReference type="Pfam" id="PF00501"/>
    </source>
</evidence>
<dbReference type="Proteomes" id="UP001163105">
    <property type="component" value="Unassembled WGS sequence"/>
</dbReference>
<dbReference type="AlphaFoldDB" id="A0AB34FSX1"/>
<dbReference type="PANTHER" id="PTHR24096:SF149">
    <property type="entry name" value="AMP-BINDING DOMAIN-CONTAINING PROTEIN-RELATED"/>
    <property type="match status" value="1"/>
</dbReference>
<dbReference type="InterPro" id="IPR000873">
    <property type="entry name" value="AMP-dep_synth/lig_dom"/>
</dbReference>
<dbReference type="Gene3D" id="3.60.15.10">
    <property type="entry name" value="Ribonuclease Z/Hydroxyacylglutathione hydrolase-like"/>
    <property type="match status" value="1"/>
</dbReference>
<dbReference type="InterPro" id="IPR045851">
    <property type="entry name" value="AMP-bd_C_sf"/>
</dbReference>
<dbReference type="Pfam" id="PF12706">
    <property type="entry name" value="Lactamase_B_2"/>
    <property type="match status" value="1"/>
</dbReference>
<dbReference type="FunFam" id="3.30.300.30:FF:000007">
    <property type="entry name" value="4-coumarate--CoA ligase 2"/>
    <property type="match status" value="1"/>
</dbReference>
<dbReference type="Pfam" id="PF13193">
    <property type="entry name" value="AMP-binding_C"/>
    <property type="match status" value="1"/>
</dbReference>
<evidence type="ECO:0000313" key="6">
    <source>
        <dbReference type="EMBL" id="KAJ6441446.1"/>
    </source>
</evidence>
<evidence type="ECO:0000259" key="4">
    <source>
        <dbReference type="Pfam" id="PF12706"/>
    </source>
</evidence>
<dbReference type="SUPFAM" id="SSF56281">
    <property type="entry name" value="Metallo-hydrolase/oxidoreductase"/>
    <property type="match status" value="1"/>
</dbReference>
<feature type="domain" description="AMP-dependent synthetase/ligase" evidence="3">
    <location>
        <begin position="42"/>
        <end position="404"/>
    </location>
</feature>
<sequence length="843" mass="90981">MIYGTADEVKVPNLDVLSFLFDSELSRARELTPLFTEAHDPDAVITTSRARHLTTAFAHFLRHKYGVGAQGPGRDVVVTVSTGQSALPCLFYGVIAAEGIYSAASPAGMPKDLARQIADGPGKLLVCSADVKPLALEAAKLAGLPERNVLVLTSHPRVSFESADGRVRCDFEDHLPWKRITDPRELADRTICILYSSGTTGLPKGVLVSHTNVVSEAFITSQMNRPIVDKWTDYTSRTIAHLPTAHIAGVQGYFINPVFEGALVFWMPGFKLDDFVRYVEELRISMFFTVPPIYAAIAKHPAVKKQFAGIRMAIGGAAPLSKEIQVAASAKMHPDTTVTQVWGLSETTGAITHTTPGRKDTVGSLSPLMPNVTLRLVDDDDKDVAPGQPGEALVKGPMITKGYHNNPEANKNSFTADGWFRTGDILRKEGDLLYIVDRKKELIKYKGLQVAPAELEGVLLAHPAVADAAVIGVPFDGTEAPRAYVVLAPPAQGKVSEADVAAYVKGQVSSYKQLRGGVKLVDAVPRSPAGKILRKELREMVRRELQESKLEMPRQLTVLGSQAAYPTLGSPCSGFLLAWDALTIVLDLGYGTLQPLLARVAQPRDIDAIIITHEHPDHWLDLHALLRLLYYGPPLSPPAGPAGPSQQQRGEDKQRKLSLYCTRGVIEQLIHLEPDLPVHTISDVHILSHGCAFAISASLRLKGFLLPHWVPNIGIRLSVIPDQGEAQDNGTYSGTPDDGDTPLLAYTGDTGPSPLLAELGRGVRVFIVDATDRPGETDKAPSERNLLTATEAGDWAAKAQCHSLLLTHFWPGNDKAAAVARAQSPFDGEVIAAEPGGVLDLST</sequence>
<evidence type="ECO:0000313" key="7">
    <source>
        <dbReference type="Proteomes" id="UP001163105"/>
    </source>
</evidence>
<dbReference type="InterPro" id="IPR001279">
    <property type="entry name" value="Metallo-B-lactamas"/>
</dbReference>
<dbReference type="GO" id="GO:0019748">
    <property type="term" value="P:secondary metabolic process"/>
    <property type="evidence" value="ECO:0007669"/>
    <property type="project" value="TreeGrafter"/>
</dbReference>
<dbReference type="Gene3D" id="3.40.50.12780">
    <property type="entry name" value="N-terminal domain of ligase-like"/>
    <property type="match status" value="1"/>
</dbReference>
<accession>A0AB34FSX1</accession>
<feature type="domain" description="Metallo-beta-lactamase" evidence="4">
    <location>
        <begin position="591"/>
        <end position="809"/>
    </location>
</feature>
<name>A0AB34FSX1_9HYPO</name>
<comment type="similarity">
    <text evidence="1">Belongs to the ATP-dependent AMP-binding enzyme family.</text>
</comment>
<evidence type="ECO:0000259" key="5">
    <source>
        <dbReference type="Pfam" id="PF13193"/>
    </source>
</evidence>
<dbReference type="Gene3D" id="3.30.300.30">
    <property type="match status" value="1"/>
</dbReference>
<evidence type="ECO:0000256" key="2">
    <source>
        <dbReference type="ARBA" id="ARBA00022598"/>
    </source>
</evidence>
<dbReference type="InterPro" id="IPR025110">
    <property type="entry name" value="AMP-bd_C"/>
</dbReference>
<protein>
    <submittedName>
        <fullName evidence="6">4-coumarate-CoA ligase 2a</fullName>
    </submittedName>
</protein>
<gene>
    <name evidence="6" type="primary">4CL</name>
    <name evidence="6" type="ORF">O9K51_04996</name>
</gene>
<reference evidence="6" key="1">
    <citation type="submission" date="2023-01" db="EMBL/GenBank/DDBJ databases">
        <title>The growth and conidiation of Purpureocillium lavendulum are regulated by nitrogen source and histone H3K14 acetylation.</title>
        <authorList>
            <person name="Tang P."/>
            <person name="Han J."/>
            <person name="Zhang C."/>
            <person name="Tang P."/>
            <person name="Qi F."/>
            <person name="Zhang K."/>
            <person name="Liang L."/>
        </authorList>
    </citation>
    <scope>NUCLEOTIDE SEQUENCE</scope>
    <source>
        <strain evidence="6">YMF1.00683</strain>
    </source>
</reference>
<keyword evidence="7" id="KW-1185">Reference proteome</keyword>
<dbReference type="PANTHER" id="PTHR24096">
    <property type="entry name" value="LONG-CHAIN-FATTY-ACID--COA LIGASE"/>
    <property type="match status" value="1"/>
</dbReference>
<organism evidence="6 7">
    <name type="scientific">Purpureocillium lavendulum</name>
    <dbReference type="NCBI Taxonomy" id="1247861"/>
    <lineage>
        <taxon>Eukaryota</taxon>
        <taxon>Fungi</taxon>
        <taxon>Dikarya</taxon>
        <taxon>Ascomycota</taxon>
        <taxon>Pezizomycotina</taxon>
        <taxon>Sordariomycetes</taxon>
        <taxon>Hypocreomycetidae</taxon>
        <taxon>Hypocreales</taxon>
        <taxon>Ophiocordycipitaceae</taxon>
        <taxon>Purpureocillium</taxon>
    </lineage>
</organism>
<dbReference type="GO" id="GO:0016405">
    <property type="term" value="F:CoA-ligase activity"/>
    <property type="evidence" value="ECO:0007669"/>
    <property type="project" value="TreeGrafter"/>
</dbReference>